<name>A0A2N1NHP9_9GLOM</name>
<reference evidence="1 2" key="2">
    <citation type="submission" date="2017-10" db="EMBL/GenBank/DDBJ databases">
        <title>Extensive intraspecific genome diversity in a model arbuscular mycorrhizal fungus.</title>
        <authorList>
            <person name="Chen E.C.H."/>
            <person name="Morin E."/>
            <person name="Baudet D."/>
            <person name="Noel J."/>
            <person name="Ndikumana S."/>
            <person name="Charron P."/>
            <person name="St-Onge C."/>
            <person name="Giorgi J."/>
            <person name="Grigoriev I.V."/>
            <person name="Roux C."/>
            <person name="Martin F.M."/>
            <person name="Corradi N."/>
        </authorList>
    </citation>
    <scope>NUCLEOTIDE SEQUENCE [LARGE SCALE GENOMIC DNA]</scope>
    <source>
        <strain evidence="1 2">C2</strain>
    </source>
</reference>
<dbReference type="AlphaFoldDB" id="A0A2N1NHP9"/>
<protein>
    <submittedName>
        <fullName evidence="1">Uncharacterized protein</fullName>
    </submittedName>
</protein>
<organism evidence="1 2">
    <name type="scientific">Rhizophagus irregularis</name>
    <dbReference type="NCBI Taxonomy" id="588596"/>
    <lineage>
        <taxon>Eukaryota</taxon>
        <taxon>Fungi</taxon>
        <taxon>Fungi incertae sedis</taxon>
        <taxon>Mucoromycota</taxon>
        <taxon>Glomeromycotina</taxon>
        <taxon>Glomeromycetes</taxon>
        <taxon>Glomerales</taxon>
        <taxon>Glomeraceae</taxon>
        <taxon>Rhizophagus</taxon>
    </lineage>
</organism>
<reference evidence="1 2" key="1">
    <citation type="submission" date="2016-04" db="EMBL/GenBank/DDBJ databases">
        <title>Genome analyses suggest a sexual origin of heterokaryosis in a supposedly ancient asexual fungus.</title>
        <authorList>
            <person name="Ropars J."/>
            <person name="Sedzielewska K."/>
            <person name="Noel J."/>
            <person name="Charron P."/>
            <person name="Farinelli L."/>
            <person name="Marton T."/>
            <person name="Kruger M."/>
            <person name="Pelin A."/>
            <person name="Brachmann A."/>
            <person name="Corradi N."/>
        </authorList>
    </citation>
    <scope>NUCLEOTIDE SEQUENCE [LARGE SCALE GENOMIC DNA]</scope>
    <source>
        <strain evidence="1 2">C2</strain>
    </source>
</reference>
<gene>
    <name evidence="1" type="ORF">RhiirC2_776087</name>
</gene>
<accession>A0A2N1NHP9</accession>
<proteinExistence type="predicted"/>
<comment type="caution">
    <text evidence="1">The sequence shown here is derived from an EMBL/GenBank/DDBJ whole genome shotgun (WGS) entry which is preliminary data.</text>
</comment>
<dbReference type="EMBL" id="LLXL01000375">
    <property type="protein sequence ID" value="PKK73381.1"/>
    <property type="molecule type" value="Genomic_DNA"/>
</dbReference>
<evidence type="ECO:0000313" key="1">
    <source>
        <dbReference type="EMBL" id="PKK73381.1"/>
    </source>
</evidence>
<evidence type="ECO:0000313" key="2">
    <source>
        <dbReference type="Proteomes" id="UP000233469"/>
    </source>
</evidence>
<dbReference type="Proteomes" id="UP000233469">
    <property type="component" value="Unassembled WGS sequence"/>
</dbReference>
<dbReference type="VEuPathDB" id="FungiDB:FUN_003806"/>
<sequence>MEWYCAATIIAPIEVSISADIGPVFEESAGFWIFMSIINYAELINEGDHLLELAKANISLKDQVIIDFHHHTKQARGLNKIFVFHIDYITKQ</sequence>